<dbReference type="PROSITE" id="PS51257">
    <property type="entry name" value="PROKAR_LIPOPROTEIN"/>
    <property type="match status" value="1"/>
</dbReference>
<organism evidence="1 2">
    <name type="scientific">Halovenus carboxidivorans</name>
    <dbReference type="NCBI Taxonomy" id="2692199"/>
    <lineage>
        <taxon>Archaea</taxon>
        <taxon>Methanobacteriati</taxon>
        <taxon>Methanobacteriota</taxon>
        <taxon>Stenosarchaea group</taxon>
        <taxon>Halobacteria</taxon>
        <taxon>Halobacteriales</taxon>
        <taxon>Haloarculaceae</taxon>
        <taxon>Halovenus</taxon>
    </lineage>
</organism>
<protein>
    <recommendedName>
        <fullName evidence="3">NosL family protein</fullName>
    </recommendedName>
</protein>
<dbReference type="InterPro" id="IPR008719">
    <property type="entry name" value="N2O_reductase_NosL"/>
</dbReference>
<accession>A0A6B0T7L9</accession>
<evidence type="ECO:0000313" key="2">
    <source>
        <dbReference type="Proteomes" id="UP000466535"/>
    </source>
</evidence>
<dbReference type="RefSeq" id="WP_159763740.1">
    <property type="nucleotide sequence ID" value="NZ_WUUT01000003.1"/>
</dbReference>
<proteinExistence type="predicted"/>
<dbReference type="OrthoDB" id="162738at2157"/>
<comment type="caution">
    <text evidence="1">The sequence shown here is derived from an EMBL/GenBank/DDBJ whole genome shotgun (WGS) entry which is preliminary data.</text>
</comment>
<dbReference type="AlphaFoldDB" id="A0A6B0T7L9"/>
<dbReference type="Gene3D" id="3.30.70.2050">
    <property type="match status" value="1"/>
</dbReference>
<dbReference type="Pfam" id="PF05573">
    <property type="entry name" value="NosL"/>
    <property type="match status" value="1"/>
</dbReference>
<dbReference type="EMBL" id="WUUT01000003">
    <property type="protein sequence ID" value="MXR51593.1"/>
    <property type="molecule type" value="Genomic_DNA"/>
</dbReference>
<evidence type="ECO:0000313" key="1">
    <source>
        <dbReference type="EMBL" id="MXR51593.1"/>
    </source>
</evidence>
<dbReference type="PROSITE" id="PS51318">
    <property type="entry name" value="TAT"/>
    <property type="match status" value="1"/>
</dbReference>
<name>A0A6B0T7L9_9EURY</name>
<evidence type="ECO:0008006" key="3">
    <source>
        <dbReference type="Google" id="ProtNLM"/>
    </source>
</evidence>
<dbReference type="SUPFAM" id="SSF160387">
    <property type="entry name" value="NosL/MerB-like"/>
    <property type="match status" value="1"/>
</dbReference>
<sequence length="218" mass="23504">MNRRTVLQTSAAVGVASVAGCLGASGSNAEDRPDPVDLSGTKFDYQGGMEIGTHGGPNGQIFYRDNQPKPVAGAASLRLTHEGHGDEGSESGDQANLAWFHTLVHGLFPYHFERLDRGWDAQVIYVTDYSTVEWELPEDSSRPTMPSPTGAETFADAETLYYVGESTVMGGMGPALHPFSEESDARSFAEQYDGTVYEFGDIDRTLIDGLRRGAGMNS</sequence>
<keyword evidence="2" id="KW-1185">Reference proteome</keyword>
<dbReference type="InterPro" id="IPR006311">
    <property type="entry name" value="TAT_signal"/>
</dbReference>
<dbReference type="Proteomes" id="UP000466535">
    <property type="component" value="Unassembled WGS sequence"/>
</dbReference>
<reference evidence="1 2" key="1">
    <citation type="submission" date="2019-12" db="EMBL/GenBank/DDBJ databases">
        <title>Isolation and characterization of three novel carbon monoxide-oxidizing members of Halobacteria from salione crusts and soils.</title>
        <authorList>
            <person name="Myers M.R."/>
            <person name="King G.M."/>
        </authorList>
    </citation>
    <scope>NUCLEOTIDE SEQUENCE [LARGE SCALE GENOMIC DNA]</scope>
    <source>
        <strain evidence="1 2">WSH3</strain>
    </source>
</reference>
<gene>
    <name evidence="1" type="ORF">GRX03_08250</name>
</gene>